<dbReference type="InterPro" id="IPR036458">
    <property type="entry name" value="Na:dicarbo_symporter_sf"/>
</dbReference>
<evidence type="ECO:0000313" key="11">
    <source>
        <dbReference type="EMBL" id="MBT8765636.1"/>
    </source>
</evidence>
<keyword evidence="4" id="KW-0997">Cell inner membrane</keyword>
<protein>
    <recommendedName>
        <fullName evidence="10">Serine/threonine transporter SstT</fullName>
    </recommendedName>
    <alternativeName>
        <fullName evidence="10">Na(+)/serine-threonine symporter</fullName>
    </alternativeName>
</protein>
<evidence type="ECO:0000256" key="1">
    <source>
        <dbReference type="ARBA" id="ARBA00004141"/>
    </source>
</evidence>
<evidence type="ECO:0000313" key="12">
    <source>
        <dbReference type="Proteomes" id="UP001519667"/>
    </source>
</evidence>
<gene>
    <name evidence="10 11" type="primary">sstT</name>
    <name evidence="11" type="ORF">J7302_05765</name>
</gene>
<feature type="transmembrane region" description="Helical" evidence="10">
    <location>
        <begin position="357"/>
        <end position="378"/>
    </location>
</feature>
<dbReference type="RefSeq" id="WP_215371672.1">
    <property type="nucleotide sequence ID" value="NZ_JAGTIS010000002.1"/>
</dbReference>
<comment type="function">
    <text evidence="10">Involved in the import of serine and threonine into the cell, with the concomitant import of sodium (symport system).</text>
</comment>
<keyword evidence="8 10" id="KW-1133">Transmembrane helix</keyword>
<keyword evidence="5 10" id="KW-0812">Transmembrane</keyword>
<name>A0ABS5XEJ6_9GAMM</name>
<evidence type="ECO:0000256" key="6">
    <source>
        <dbReference type="ARBA" id="ARBA00022847"/>
    </source>
</evidence>
<keyword evidence="2 10" id="KW-0813">Transport</keyword>
<keyword evidence="9 10" id="KW-0472">Membrane</keyword>
<dbReference type="NCBIfam" id="NF010151">
    <property type="entry name" value="PRK13628.1"/>
    <property type="match status" value="1"/>
</dbReference>
<keyword evidence="12" id="KW-1185">Reference proteome</keyword>
<keyword evidence="7 10" id="KW-0029">Amino-acid transport</keyword>
<evidence type="ECO:0000256" key="2">
    <source>
        <dbReference type="ARBA" id="ARBA00022448"/>
    </source>
</evidence>
<reference evidence="11 12" key="1">
    <citation type="submission" date="2021-04" db="EMBL/GenBank/DDBJ databases">
        <title>Pseudomonas boanensis sp. nov., a bacterium isolated from river water used for household purposes in Boane District, Mozambique.</title>
        <authorList>
            <person name="Nicklasson M."/>
            <person name="Martin-Rodriguez A.J."/>
            <person name="Thorell K."/>
            <person name="Neves L."/>
            <person name="Mussagy A."/>
            <person name="Rydberg H.A."/>
            <person name="Hernroth B."/>
            <person name="Svensson-Stadler L."/>
            <person name="Sjoling A."/>
        </authorList>
    </citation>
    <scope>NUCLEOTIDE SEQUENCE [LARGE SCALE GENOMIC DNA]</scope>
    <source>
        <strain evidence="11 12">DB1</strain>
    </source>
</reference>
<evidence type="ECO:0000256" key="9">
    <source>
        <dbReference type="ARBA" id="ARBA00023136"/>
    </source>
</evidence>
<comment type="caution">
    <text evidence="11">The sequence shown here is derived from an EMBL/GenBank/DDBJ whole genome shotgun (WGS) entry which is preliminary data.</text>
</comment>
<dbReference type="EMBL" id="JAGTIS010000002">
    <property type="protein sequence ID" value="MBT8765636.1"/>
    <property type="molecule type" value="Genomic_DNA"/>
</dbReference>
<comment type="similarity">
    <text evidence="10">Belongs to the dicarboxylate/amino acid:cation symporter (DAACS) (TC 2.A.23) family.</text>
</comment>
<evidence type="ECO:0000256" key="7">
    <source>
        <dbReference type="ARBA" id="ARBA00022970"/>
    </source>
</evidence>
<evidence type="ECO:0000256" key="3">
    <source>
        <dbReference type="ARBA" id="ARBA00022475"/>
    </source>
</evidence>
<keyword evidence="6 10" id="KW-0769">Symport</keyword>
<comment type="catalytic activity">
    <reaction evidence="10">
        <text>L-serine(in) + Na(+)(in) = L-serine(out) + Na(+)(out)</text>
        <dbReference type="Rhea" id="RHEA:29575"/>
        <dbReference type="ChEBI" id="CHEBI:29101"/>
        <dbReference type="ChEBI" id="CHEBI:33384"/>
    </reaction>
</comment>
<dbReference type="Proteomes" id="UP001519667">
    <property type="component" value="Unassembled WGS sequence"/>
</dbReference>
<comment type="subcellular location">
    <subcellularLocation>
        <location evidence="10">Cell membrane</location>
        <topology evidence="10">Multi-pass membrane protein</topology>
    </subcellularLocation>
    <subcellularLocation>
        <location evidence="1">Membrane</location>
        <topology evidence="1">Multi-pass membrane protein</topology>
    </subcellularLocation>
</comment>
<keyword evidence="3 10" id="KW-1003">Cell membrane</keyword>
<feature type="transmembrane region" description="Helical" evidence="10">
    <location>
        <begin position="144"/>
        <end position="162"/>
    </location>
</feature>
<accession>A0ABS5XEJ6</accession>
<evidence type="ECO:0000256" key="5">
    <source>
        <dbReference type="ARBA" id="ARBA00022692"/>
    </source>
</evidence>
<dbReference type="Pfam" id="PF00375">
    <property type="entry name" value="SDF"/>
    <property type="match status" value="1"/>
</dbReference>
<comment type="catalytic activity">
    <reaction evidence="10">
        <text>L-threonine(in) + Na(+)(in) = L-threonine(out) + Na(+)(out)</text>
        <dbReference type="Rhea" id="RHEA:69999"/>
        <dbReference type="ChEBI" id="CHEBI:29101"/>
        <dbReference type="ChEBI" id="CHEBI:57926"/>
    </reaction>
</comment>
<feature type="transmembrane region" description="Helical" evidence="10">
    <location>
        <begin position="83"/>
        <end position="105"/>
    </location>
</feature>
<dbReference type="HAMAP" id="MF_01582">
    <property type="entry name" value="Ser_Thr_transp_SstT"/>
    <property type="match status" value="1"/>
</dbReference>
<dbReference type="InterPro" id="IPR001991">
    <property type="entry name" value="Na-dicarboxylate_symporter"/>
</dbReference>
<evidence type="ECO:0000256" key="8">
    <source>
        <dbReference type="ARBA" id="ARBA00022989"/>
    </source>
</evidence>
<dbReference type="InterPro" id="IPR023025">
    <property type="entry name" value="Ser_Thr_transp_SstT"/>
</dbReference>
<feature type="transmembrane region" description="Helical" evidence="10">
    <location>
        <begin position="17"/>
        <end position="36"/>
    </location>
</feature>
<evidence type="ECO:0000256" key="4">
    <source>
        <dbReference type="ARBA" id="ARBA00022519"/>
    </source>
</evidence>
<sequence length="415" mass="42871">MTHEKGSILQRLKCTSLVTRIIIGLVAGILLALFSPEAARSVSLLGNLFVSALKAVAPVLVFILVTSAIANHKQGERTHIRPILMLYLIGTFSAAVVAVLASSLFPSTLALDTAATGVAPPAGISEVLLTLLSSVVANPVKALMEANFIGILAWAIGLGIAIRHGSETTRNVFSDLSHGVSLIVKVVISFAPLGIFGLVASTLAESGLDALLGYLHLLVVLIGCMLFVAFVVNPLIVFWRIRRNPYPLVLTCLRESGITAFFTRSSAANIPVNLQLCEKLGLHEDTYSVSIPLGATINMAGAAITITVLTLAAVNTLGIAVDIPTAILLSIVASICACGASGVAGGSLLLIPLACSLFGIPSEVAMQVVAVGFIIGVLQDAAETALNSSTDVLFTAAACEANGDTLAQQQACQIG</sequence>
<feature type="transmembrane region" description="Helical" evidence="10">
    <location>
        <begin position="326"/>
        <end position="351"/>
    </location>
</feature>
<feature type="transmembrane region" description="Helical" evidence="10">
    <location>
        <begin position="215"/>
        <end position="241"/>
    </location>
</feature>
<feature type="transmembrane region" description="Helical" evidence="10">
    <location>
        <begin position="182"/>
        <end position="203"/>
    </location>
</feature>
<feature type="transmembrane region" description="Helical" evidence="10">
    <location>
        <begin position="48"/>
        <end position="71"/>
    </location>
</feature>
<proteinExistence type="inferred from homology"/>
<feature type="transmembrane region" description="Helical" evidence="10">
    <location>
        <begin position="289"/>
        <end position="314"/>
    </location>
</feature>
<dbReference type="PANTHER" id="PTHR42865">
    <property type="entry name" value="PROTON/GLUTAMATE-ASPARTATE SYMPORTER"/>
    <property type="match status" value="1"/>
</dbReference>
<dbReference type="Gene3D" id="1.10.3860.10">
    <property type="entry name" value="Sodium:dicarboxylate symporter"/>
    <property type="match status" value="1"/>
</dbReference>
<dbReference type="SUPFAM" id="SSF118215">
    <property type="entry name" value="Proton glutamate symport protein"/>
    <property type="match status" value="1"/>
</dbReference>
<dbReference type="PRINTS" id="PR00173">
    <property type="entry name" value="EDTRNSPORT"/>
</dbReference>
<organism evidence="11 12">
    <name type="scientific">Metapseudomonas boanensis</name>
    <dbReference type="NCBI Taxonomy" id="2822138"/>
    <lineage>
        <taxon>Bacteria</taxon>
        <taxon>Pseudomonadati</taxon>
        <taxon>Pseudomonadota</taxon>
        <taxon>Gammaproteobacteria</taxon>
        <taxon>Pseudomonadales</taxon>
        <taxon>Pseudomonadaceae</taxon>
        <taxon>Metapseudomonas</taxon>
    </lineage>
</organism>
<dbReference type="PANTHER" id="PTHR42865:SF8">
    <property type="entry name" value="SERINE_THREONINE TRANSPORTER SSTT"/>
    <property type="match status" value="1"/>
</dbReference>
<evidence type="ECO:0000256" key="10">
    <source>
        <dbReference type="HAMAP-Rule" id="MF_01582"/>
    </source>
</evidence>